<keyword evidence="6" id="KW-1185">Reference proteome</keyword>
<keyword evidence="2" id="KW-0934">Plastid</keyword>
<name>A0AAD3DSG6_9CHLO</name>
<protein>
    <recommendedName>
        <fullName evidence="4">Plastid lipid-associated protein/fibrillin conserved domain-containing protein</fullName>
    </recommendedName>
</protein>
<organism evidence="5 6">
    <name type="scientific">Astrephomene gubernaculifera</name>
    <dbReference type="NCBI Taxonomy" id="47775"/>
    <lineage>
        <taxon>Eukaryota</taxon>
        <taxon>Viridiplantae</taxon>
        <taxon>Chlorophyta</taxon>
        <taxon>core chlorophytes</taxon>
        <taxon>Chlorophyceae</taxon>
        <taxon>CS clade</taxon>
        <taxon>Chlamydomonadales</taxon>
        <taxon>Astrephomenaceae</taxon>
        <taxon>Astrephomene</taxon>
    </lineage>
</organism>
<evidence type="ECO:0000313" key="5">
    <source>
        <dbReference type="EMBL" id="GFR47215.1"/>
    </source>
</evidence>
<dbReference type="EMBL" id="BMAR01000017">
    <property type="protein sequence ID" value="GFR47215.1"/>
    <property type="molecule type" value="Genomic_DNA"/>
</dbReference>
<comment type="caution">
    <text evidence="5">The sequence shown here is derived from an EMBL/GenBank/DDBJ whole genome shotgun (WGS) entry which is preliminary data.</text>
</comment>
<accession>A0AAD3DSG6</accession>
<dbReference type="AlphaFoldDB" id="A0AAD3DSG6"/>
<dbReference type="Proteomes" id="UP001054857">
    <property type="component" value="Unassembled WGS sequence"/>
</dbReference>
<dbReference type="InterPro" id="IPR039633">
    <property type="entry name" value="PAP"/>
</dbReference>
<comment type="subcellular location">
    <subcellularLocation>
        <location evidence="1">Plastid</location>
    </subcellularLocation>
</comment>
<feature type="compositionally biased region" description="Low complexity" evidence="3">
    <location>
        <begin position="327"/>
        <end position="349"/>
    </location>
</feature>
<dbReference type="PANTHER" id="PTHR31906">
    <property type="entry name" value="PLASTID-LIPID-ASSOCIATED PROTEIN 4, CHLOROPLASTIC-RELATED"/>
    <property type="match status" value="1"/>
</dbReference>
<dbReference type="Pfam" id="PF04755">
    <property type="entry name" value="PAP_fibrillin"/>
    <property type="match status" value="1"/>
</dbReference>
<proteinExistence type="predicted"/>
<gene>
    <name evidence="5" type="ORF">Agub_g8896</name>
</gene>
<sequence length="521" mass="56493">MQSVLQKRVVGATAPARTSTNSKPILTVRPCKRAVRARRSQIQRSGAVKCKALFSLFAPKSAAPASIVDPRAKPLVEQLVSLTAGSDAGAKCSPEQKEEIAAVVTELSRYCIKNPVKSELLFGEWKVLFSSKPTAVGGPLRTAPGQVVFPAQNAKQIVEAPNKVTNLVEYKTLGFLPGFNRQFGELEPLSGDTFLLNISSGEIMPGVGGPIKKDFNIQRKIKILYLDEDVRVTLFLPSDEVRDNQAAQDGSREEDPVVHIFQRVKEQADTEDAEAPADDGAASSEDEEAPRPVFPFGAGRKLESAATVAERQVRQQLKEQRGGSVRVAPKALPAVSSASPAGGSARLALPAPRSASLRGRKQQQQQAEEEDPRERRRRQQEEERARKAAEAEARAAELKAAKERAEAERQAERERQTAIKELLAQLAAEIKERQAEAREAAKELKEVEKSAGAGLKEVADARSRVEAAEADVASVSAELEEAVAARRQAEAAAREARDAVVAAEKELRARIAWSAPVLPRK</sequence>
<evidence type="ECO:0000259" key="4">
    <source>
        <dbReference type="Pfam" id="PF04755"/>
    </source>
</evidence>
<evidence type="ECO:0000256" key="1">
    <source>
        <dbReference type="ARBA" id="ARBA00004474"/>
    </source>
</evidence>
<dbReference type="GO" id="GO:0009536">
    <property type="term" value="C:plastid"/>
    <property type="evidence" value="ECO:0007669"/>
    <property type="project" value="UniProtKB-SubCell"/>
</dbReference>
<feature type="region of interest" description="Disordered" evidence="3">
    <location>
        <begin position="1"/>
        <end position="22"/>
    </location>
</feature>
<evidence type="ECO:0000256" key="3">
    <source>
        <dbReference type="SAM" id="MobiDB-lite"/>
    </source>
</evidence>
<feature type="compositionally biased region" description="Basic and acidic residues" evidence="3">
    <location>
        <begin position="379"/>
        <end position="415"/>
    </location>
</feature>
<feature type="domain" description="Plastid lipid-associated protein/fibrillin conserved" evidence="4">
    <location>
        <begin position="76"/>
        <end position="178"/>
    </location>
</feature>
<dbReference type="InterPro" id="IPR006843">
    <property type="entry name" value="PAP/fibrillin_dom"/>
</dbReference>
<evidence type="ECO:0000313" key="6">
    <source>
        <dbReference type="Proteomes" id="UP001054857"/>
    </source>
</evidence>
<feature type="region of interest" description="Disordered" evidence="3">
    <location>
        <begin position="266"/>
        <end position="415"/>
    </location>
</feature>
<evidence type="ECO:0000256" key="2">
    <source>
        <dbReference type="ARBA" id="ARBA00022640"/>
    </source>
</evidence>
<feature type="compositionally biased region" description="Basic and acidic residues" evidence="3">
    <location>
        <begin position="311"/>
        <end position="321"/>
    </location>
</feature>
<reference evidence="5 6" key="1">
    <citation type="journal article" date="2021" name="Sci. Rep.">
        <title>Genome sequencing of the multicellular alga Astrephomene provides insights into convergent evolution of germ-soma differentiation.</title>
        <authorList>
            <person name="Yamashita S."/>
            <person name="Yamamoto K."/>
            <person name="Matsuzaki R."/>
            <person name="Suzuki S."/>
            <person name="Yamaguchi H."/>
            <person name="Hirooka S."/>
            <person name="Minakuchi Y."/>
            <person name="Miyagishima S."/>
            <person name="Kawachi M."/>
            <person name="Toyoda A."/>
            <person name="Nozaki H."/>
        </authorList>
    </citation>
    <scope>NUCLEOTIDE SEQUENCE [LARGE SCALE GENOMIC DNA]</scope>
    <source>
        <strain evidence="5 6">NIES-4017</strain>
    </source>
</reference>